<reference evidence="2" key="1">
    <citation type="submission" date="2022-11" db="UniProtKB">
        <authorList>
            <consortium name="WormBaseParasite"/>
        </authorList>
    </citation>
    <scope>IDENTIFICATION</scope>
</reference>
<protein>
    <submittedName>
        <fullName evidence="2">PPM-type phosphatase domain-containing protein</fullName>
    </submittedName>
</protein>
<sequence>MDLKAIIANAVLSVQESQIRPEKPRIRFRGQKVSNTNKHDARGEAVEHIANMLKQNGVPIWAAFPIAYQFADNLPADLSTTHIPFDPNVYETIEHQEFYRRLNEEMLKFLHGVVTGSDPLPGNGVPIWGAFPIAYQFADNLPADLSTTHIPFDPNVYETIDHQEFYRRLNEEMLKFLHGVVTGSDPLPEKPENWDRYLYAVYENRNHKKEMEDKKIILPLMCIVEPTKDHALKDASLFGVFDGHGGDECATYAAVHLPHCLIDSTTENSSKLLTEALKDLDKQISVRAEHDRLGGGSTSVVALIRDGIIDIAWIGDSSIGALTNDSVITLTQPHNLSDPKEVERVIAAGGMILNVFGEDRVNGVLNITRALGDTQARPMISSEPSDLRIDIKESEYYMIFLASDGVWDVLTEEEIFNNVKTYIKNNPLSEYEKLAQSIGNAARISSTDNLMLVIVFLKPLSEIWQHFSS</sequence>
<proteinExistence type="predicted"/>
<accession>A0AC35F8M3</accession>
<dbReference type="Proteomes" id="UP000887580">
    <property type="component" value="Unplaced"/>
</dbReference>
<dbReference type="WBParaSite" id="PS1159_v2.g1492.t2">
    <property type="protein sequence ID" value="PS1159_v2.g1492.t2"/>
    <property type="gene ID" value="PS1159_v2.g1492"/>
</dbReference>
<organism evidence="1 2">
    <name type="scientific">Panagrolaimus sp. PS1159</name>
    <dbReference type="NCBI Taxonomy" id="55785"/>
    <lineage>
        <taxon>Eukaryota</taxon>
        <taxon>Metazoa</taxon>
        <taxon>Ecdysozoa</taxon>
        <taxon>Nematoda</taxon>
        <taxon>Chromadorea</taxon>
        <taxon>Rhabditida</taxon>
        <taxon>Tylenchina</taxon>
        <taxon>Panagrolaimomorpha</taxon>
        <taxon>Panagrolaimoidea</taxon>
        <taxon>Panagrolaimidae</taxon>
        <taxon>Panagrolaimus</taxon>
    </lineage>
</organism>
<evidence type="ECO:0000313" key="2">
    <source>
        <dbReference type="WBParaSite" id="PS1159_v2.g1492.t2"/>
    </source>
</evidence>
<evidence type="ECO:0000313" key="1">
    <source>
        <dbReference type="Proteomes" id="UP000887580"/>
    </source>
</evidence>
<name>A0AC35F8M3_9BILA</name>